<dbReference type="Proteomes" id="UP000471126">
    <property type="component" value="Unassembled WGS sequence"/>
</dbReference>
<dbReference type="InterPro" id="IPR002347">
    <property type="entry name" value="SDR_fam"/>
</dbReference>
<dbReference type="GO" id="GO:0016491">
    <property type="term" value="F:oxidoreductase activity"/>
    <property type="evidence" value="ECO:0007669"/>
    <property type="project" value="UniProtKB-KW"/>
</dbReference>
<feature type="compositionally biased region" description="Low complexity" evidence="3">
    <location>
        <begin position="441"/>
        <end position="465"/>
    </location>
</feature>
<feature type="region of interest" description="Disordered" evidence="3">
    <location>
        <begin position="438"/>
        <end position="474"/>
    </location>
</feature>
<dbReference type="Gene3D" id="3.40.50.720">
    <property type="entry name" value="NAD(P)-binding Rossmann-like Domain"/>
    <property type="match status" value="1"/>
</dbReference>
<sequence>MPPSSRIGDAPAAPPHGRASSLAGRGTTVLGAGRRAAGSKGPDGTARSGAGSRPAVREPGRPTLTRRLPTASPPSAALVTGASSGIGAEIATALADRGHEVVLVARRRDRLEALAGRLARPGARVHALPCDLTDEAARRELPDAVAGLGLEVSILCNGAGAGIAGDFVTAPVERQVGVVRLDLEAAVDLCGRFVPGVVRRGSGAVLDVCSLLSVVPMPRTATYAASKAALLSSAEALHAELRPHGVAVTALCPGTVPTESMDLAGLGAAVQRMPAWALEDARRVAERGLDALARNRHVAVSSALYGAAVLSLRSLPHALWFGALRRGSPFPDGWAGAPDDAGSRALVPSPPGPEPRGGVATTRARRSGGHPAQRAPIWWTRPVGRPGTRRRPEAGAEGASCRCGHAGSSCSWRSPPPSPRPSAASPTRCCCPRSTVTCWAPTPSRGWSPRPTSPRTSSAPWPSARCPAGPVRPR</sequence>
<dbReference type="SUPFAM" id="SSF51735">
    <property type="entry name" value="NAD(P)-binding Rossmann-fold domains"/>
    <property type="match status" value="1"/>
</dbReference>
<dbReference type="PRINTS" id="PR00081">
    <property type="entry name" value="GDHRDH"/>
</dbReference>
<comment type="similarity">
    <text evidence="1">Belongs to the short-chain dehydrogenases/reductases (SDR) family.</text>
</comment>
<reference evidence="4 5" key="1">
    <citation type="submission" date="2019-12" db="EMBL/GenBank/DDBJ databases">
        <title>WGS of CPCC 203550 I12A-02606.</title>
        <authorList>
            <person name="Jiang Z."/>
        </authorList>
    </citation>
    <scope>NUCLEOTIDE SEQUENCE [LARGE SCALE GENOMIC DNA]</scope>
    <source>
        <strain evidence="4 5">I12A-02606</strain>
    </source>
</reference>
<feature type="region of interest" description="Disordered" evidence="3">
    <location>
        <begin position="407"/>
        <end position="426"/>
    </location>
</feature>
<dbReference type="EMBL" id="JAAGWE010000020">
    <property type="protein sequence ID" value="NEM07019.1"/>
    <property type="molecule type" value="Genomic_DNA"/>
</dbReference>
<comment type="caution">
    <text evidence="4">The sequence shown here is derived from an EMBL/GenBank/DDBJ whole genome shotgun (WGS) entry which is preliminary data.</text>
</comment>
<dbReference type="InterPro" id="IPR036291">
    <property type="entry name" value="NAD(P)-bd_dom_sf"/>
</dbReference>
<feature type="region of interest" description="Disordered" evidence="3">
    <location>
        <begin position="334"/>
        <end position="401"/>
    </location>
</feature>
<evidence type="ECO:0000313" key="5">
    <source>
        <dbReference type="Proteomes" id="UP000471126"/>
    </source>
</evidence>
<evidence type="ECO:0000313" key="4">
    <source>
        <dbReference type="EMBL" id="NEM07019.1"/>
    </source>
</evidence>
<name>A0A6P0GIC1_9ACTN</name>
<protein>
    <submittedName>
        <fullName evidence="4">SDR family NAD(P)-dependent oxidoreductase</fullName>
    </submittedName>
</protein>
<proteinExistence type="inferred from homology"/>
<evidence type="ECO:0000256" key="3">
    <source>
        <dbReference type="SAM" id="MobiDB-lite"/>
    </source>
</evidence>
<dbReference type="AlphaFoldDB" id="A0A6P0GIC1"/>
<gene>
    <name evidence="4" type="ORF">GCU54_13480</name>
</gene>
<organism evidence="4 5">
    <name type="scientific">Geodermatophilus normandii</name>
    <dbReference type="NCBI Taxonomy" id="1137989"/>
    <lineage>
        <taxon>Bacteria</taxon>
        <taxon>Bacillati</taxon>
        <taxon>Actinomycetota</taxon>
        <taxon>Actinomycetes</taxon>
        <taxon>Geodermatophilales</taxon>
        <taxon>Geodermatophilaceae</taxon>
        <taxon>Geodermatophilus</taxon>
    </lineage>
</organism>
<keyword evidence="2" id="KW-0560">Oxidoreductase</keyword>
<dbReference type="CDD" id="cd05233">
    <property type="entry name" value="SDR_c"/>
    <property type="match status" value="1"/>
</dbReference>
<dbReference type="Pfam" id="PF00106">
    <property type="entry name" value="adh_short"/>
    <property type="match status" value="1"/>
</dbReference>
<dbReference type="PANTHER" id="PTHR44196:SF2">
    <property type="entry name" value="SHORT-CHAIN DEHYDROGENASE-RELATED"/>
    <property type="match status" value="1"/>
</dbReference>
<evidence type="ECO:0000256" key="2">
    <source>
        <dbReference type="ARBA" id="ARBA00023002"/>
    </source>
</evidence>
<dbReference type="GO" id="GO:0016020">
    <property type="term" value="C:membrane"/>
    <property type="evidence" value="ECO:0007669"/>
    <property type="project" value="TreeGrafter"/>
</dbReference>
<dbReference type="PANTHER" id="PTHR44196">
    <property type="entry name" value="DEHYDROGENASE/REDUCTASE SDR FAMILY MEMBER 7B"/>
    <property type="match status" value="1"/>
</dbReference>
<feature type="region of interest" description="Disordered" evidence="3">
    <location>
        <begin position="1"/>
        <end position="76"/>
    </location>
</feature>
<evidence type="ECO:0000256" key="1">
    <source>
        <dbReference type="ARBA" id="ARBA00006484"/>
    </source>
</evidence>
<accession>A0A6P0GIC1</accession>